<reference evidence="1 2" key="1">
    <citation type="submission" date="2018-05" db="EMBL/GenBank/DDBJ databases">
        <title>Reference genomes for bee gut microbiota database.</title>
        <authorList>
            <person name="Ellegaard K.M."/>
        </authorList>
    </citation>
    <scope>NUCLEOTIDE SEQUENCE [LARGE SCALE GENOMIC DNA]</scope>
    <source>
        <strain evidence="1 2">ESL0182</strain>
    </source>
</reference>
<comment type="caution">
    <text evidence="1">The sequence shown here is derived from an EMBL/GenBank/DDBJ whole genome shotgun (WGS) entry which is preliminary data.</text>
</comment>
<dbReference type="AlphaFoldDB" id="A0A2V4E056"/>
<proteinExistence type="predicted"/>
<name>A0A2V4E056_9GAMM</name>
<dbReference type="OrthoDB" id="6481047at2"/>
<sequence>MENLHVYKDYHDISINGIYHDKSQNILKLLCDNSQEIIFSNILQFEFNFFSDQNVIFEINSYKTNELPVPIMEDYPFLKNYINTDLLIFYINSSVGLSGVIICENKYK</sequence>
<gene>
    <name evidence="1" type="ORF">DKK70_09905</name>
</gene>
<evidence type="ECO:0000313" key="1">
    <source>
        <dbReference type="EMBL" id="PXZ06560.1"/>
    </source>
</evidence>
<organism evidence="1 2">
    <name type="scientific">Gilliamella apicola</name>
    <dbReference type="NCBI Taxonomy" id="1196095"/>
    <lineage>
        <taxon>Bacteria</taxon>
        <taxon>Pseudomonadati</taxon>
        <taxon>Pseudomonadota</taxon>
        <taxon>Gammaproteobacteria</taxon>
        <taxon>Orbales</taxon>
        <taxon>Orbaceae</taxon>
        <taxon>Gilliamella</taxon>
    </lineage>
</organism>
<dbReference type="Proteomes" id="UP000247932">
    <property type="component" value="Unassembled WGS sequence"/>
</dbReference>
<dbReference type="EMBL" id="QGLR01000012">
    <property type="protein sequence ID" value="PXZ06560.1"/>
    <property type="molecule type" value="Genomic_DNA"/>
</dbReference>
<accession>A0A2V4E056</accession>
<keyword evidence="2" id="KW-1185">Reference proteome</keyword>
<evidence type="ECO:0000313" key="2">
    <source>
        <dbReference type="Proteomes" id="UP000247932"/>
    </source>
</evidence>
<protein>
    <submittedName>
        <fullName evidence="1">Uncharacterized protein</fullName>
    </submittedName>
</protein>